<keyword evidence="6 7" id="KW-0472">Membrane</keyword>
<protein>
    <submittedName>
        <fullName evidence="9">Putative GABA transporter 2</fullName>
    </submittedName>
</protein>
<keyword evidence="10" id="KW-1185">Reference proteome</keyword>
<feature type="transmembrane region" description="Helical" evidence="7">
    <location>
        <begin position="289"/>
        <end position="310"/>
    </location>
</feature>
<organism evidence="9 10">
    <name type="scientific">Zostera marina</name>
    <name type="common">Eelgrass</name>
    <dbReference type="NCBI Taxonomy" id="29655"/>
    <lineage>
        <taxon>Eukaryota</taxon>
        <taxon>Viridiplantae</taxon>
        <taxon>Streptophyta</taxon>
        <taxon>Embryophyta</taxon>
        <taxon>Tracheophyta</taxon>
        <taxon>Spermatophyta</taxon>
        <taxon>Magnoliopsida</taxon>
        <taxon>Liliopsida</taxon>
        <taxon>Zosteraceae</taxon>
        <taxon>Zostera</taxon>
    </lineage>
</organism>
<gene>
    <name evidence="9" type="ORF">ZOSMA_40G00530</name>
</gene>
<feature type="transmembrane region" description="Helical" evidence="7">
    <location>
        <begin position="60"/>
        <end position="82"/>
    </location>
</feature>
<feature type="transmembrane region" description="Helical" evidence="7">
    <location>
        <begin position="409"/>
        <end position="431"/>
    </location>
</feature>
<feature type="transmembrane region" description="Helical" evidence="7">
    <location>
        <begin position="383"/>
        <end position="403"/>
    </location>
</feature>
<evidence type="ECO:0000256" key="1">
    <source>
        <dbReference type="ARBA" id="ARBA00004370"/>
    </source>
</evidence>
<evidence type="ECO:0000259" key="8">
    <source>
        <dbReference type="Pfam" id="PF01490"/>
    </source>
</evidence>
<keyword evidence="4" id="KW-0029">Amino-acid transport</keyword>
<sequence length="481" mass="52892">MDSINLNSRTDRKMTTAASVPVPWYPVGVDVTVEESPIPQKSGPSQDAGASFVLESKGKWYHAGSHLTTAIVGPTILTLPYAFRGMGWVLGLFSLTLVMVVTFYAYLLMSKVLDHCEKNGKRHIRFRELAADILGSGWMYYFVIIIQTAINTGIAIGTILLSGESIKVMYLEVNPDGNMKLYQFIVIVTFIMIILSQIPSFHSLRHINLASLVLSIGYTFLVVGGCINAGHSNNPPKRDYSLNPSYSIRTFDVFTSISILASVFGIGILPEIQATLAPPAAGKMVKGLVMCYIVIILNFYSASVAGYWAFGNQVSSNVFKSLSPDNGPALAPTWLLGLAVIFVLLQLFAIGQVYSQVAYEIMEKKSADVKKGIFALRNLIPRLMLRATYMIFCGFMAAMLPFFGDINAVVGAVGFIPLDFVLPMLLYNLAVKPSRKSFIYFVNVFIMVVFTCVGLLGSFSSIRKLILDVDQFKLFSNDVID</sequence>
<evidence type="ECO:0000313" key="9">
    <source>
        <dbReference type="EMBL" id="KMZ63422.1"/>
    </source>
</evidence>
<keyword evidence="5 7" id="KW-1133">Transmembrane helix</keyword>
<keyword evidence="2" id="KW-0813">Transport</keyword>
<dbReference type="Proteomes" id="UP000036987">
    <property type="component" value="Unassembled WGS sequence"/>
</dbReference>
<feature type="domain" description="Amino acid transporter transmembrane" evidence="8">
    <location>
        <begin position="57"/>
        <end position="466"/>
    </location>
</feature>
<feature type="transmembrane region" description="Helical" evidence="7">
    <location>
        <begin position="251"/>
        <end position="269"/>
    </location>
</feature>
<dbReference type="GO" id="GO:0015171">
    <property type="term" value="F:amino acid transmembrane transporter activity"/>
    <property type="evidence" value="ECO:0000318"/>
    <property type="project" value="GO_Central"/>
</dbReference>
<dbReference type="GO" id="GO:0016020">
    <property type="term" value="C:membrane"/>
    <property type="evidence" value="ECO:0000318"/>
    <property type="project" value="GO_Central"/>
</dbReference>
<evidence type="ECO:0000256" key="5">
    <source>
        <dbReference type="ARBA" id="ARBA00022989"/>
    </source>
</evidence>
<evidence type="ECO:0000256" key="4">
    <source>
        <dbReference type="ARBA" id="ARBA00022970"/>
    </source>
</evidence>
<dbReference type="EMBL" id="LFYR01001237">
    <property type="protein sequence ID" value="KMZ63422.1"/>
    <property type="molecule type" value="Genomic_DNA"/>
</dbReference>
<proteinExistence type="predicted"/>
<dbReference type="InterPro" id="IPR013057">
    <property type="entry name" value="AA_transpt_TM"/>
</dbReference>
<evidence type="ECO:0000256" key="2">
    <source>
        <dbReference type="ARBA" id="ARBA00022448"/>
    </source>
</evidence>
<feature type="transmembrane region" description="Helical" evidence="7">
    <location>
        <begin position="330"/>
        <end position="354"/>
    </location>
</feature>
<feature type="transmembrane region" description="Helical" evidence="7">
    <location>
        <begin position="438"/>
        <end position="459"/>
    </location>
</feature>
<dbReference type="STRING" id="29655.A0A0K9P5A8"/>
<evidence type="ECO:0000256" key="3">
    <source>
        <dbReference type="ARBA" id="ARBA00022692"/>
    </source>
</evidence>
<evidence type="ECO:0000313" key="10">
    <source>
        <dbReference type="Proteomes" id="UP000036987"/>
    </source>
</evidence>
<dbReference type="OrthoDB" id="40134at2759"/>
<comment type="subcellular location">
    <subcellularLocation>
        <location evidence="1">Membrane</location>
    </subcellularLocation>
</comment>
<feature type="transmembrane region" description="Helical" evidence="7">
    <location>
        <begin position="88"/>
        <end position="108"/>
    </location>
</feature>
<dbReference type="PANTHER" id="PTHR48017">
    <property type="entry name" value="OS05G0424000 PROTEIN-RELATED"/>
    <property type="match status" value="1"/>
</dbReference>
<dbReference type="Pfam" id="PF01490">
    <property type="entry name" value="Aa_trans"/>
    <property type="match status" value="1"/>
</dbReference>
<evidence type="ECO:0000256" key="7">
    <source>
        <dbReference type="SAM" id="Phobius"/>
    </source>
</evidence>
<feature type="transmembrane region" description="Helical" evidence="7">
    <location>
        <begin position="181"/>
        <end position="198"/>
    </location>
</feature>
<reference evidence="10" key="1">
    <citation type="journal article" date="2016" name="Nature">
        <title>The genome of the seagrass Zostera marina reveals angiosperm adaptation to the sea.</title>
        <authorList>
            <person name="Olsen J.L."/>
            <person name="Rouze P."/>
            <person name="Verhelst B."/>
            <person name="Lin Y.-C."/>
            <person name="Bayer T."/>
            <person name="Collen J."/>
            <person name="Dattolo E."/>
            <person name="De Paoli E."/>
            <person name="Dittami S."/>
            <person name="Maumus F."/>
            <person name="Michel G."/>
            <person name="Kersting A."/>
            <person name="Lauritano C."/>
            <person name="Lohaus R."/>
            <person name="Toepel M."/>
            <person name="Tonon T."/>
            <person name="Vanneste K."/>
            <person name="Amirebrahimi M."/>
            <person name="Brakel J."/>
            <person name="Bostroem C."/>
            <person name="Chovatia M."/>
            <person name="Grimwood J."/>
            <person name="Jenkins J.W."/>
            <person name="Jueterbock A."/>
            <person name="Mraz A."/>
            <person name="Stam W.T."/>
            <person name="Tice H."/>
            <person name="Bornberg-Bauer E."/>
            <person name="Green P.J."/>
            <person name="Pearson G.A."/>
            <person name="Procaccini G."/>
            <person name="Duarte C.M."/>
            <person name="Schmutz J."/>
            <person name="Reusch T.B.H."/>
            <person name="Van de Peer Y."/>
        </authorList>
    </citation>
    <scope>NUCLEOTIDE SEQUENCE [LARGE SCALE GENOMIC DNA]</scope>
    <source>
        <strain evidence="10">cv. Finnish</strain>
    </source>
</reference>
<comment type="caution">
    <text evidence="9">The sequence shown here is derived from an EMBL/GenBank/DDBJ whole genome shotgun (WGS) entry which is preliminary data.</text>
</comment>
<dbReference type="GO" id="GO:0003333">
    <property type="term" value="P:amino acid transmembrane transport"/>
    <property type="evidence" value="ECO:0000318"/>
    <property type="project" value="GO_Central"/>
</dbReference>
<feature type="transmembrane region" description="Helical" evidence="7">
    <location>
        <begin position="210"/>
        <end position="231"/>
    </location>
</feature>
<keyword evidence="3 7" id="KW-0812">Transmembrane</keyword>
<dbReference type="OMA" id="CYSVIAF"/>
<evidence type="ECO:0000256" key="6">
    <source>
        <dbReference type="ARBA" id="ARBA00023136"/>
    </source>
</evidence>
<name>A0A0K9P5A8_ZOSMR</name>
<accession>A0A0K9P5A8</accession>
<feature type="transmembrane region" description="Helical" evidence="7">
    <location>
        <begin position="129"/>
        <end position="161"/>
    </location>
</feature>
<dbReference type="AlphaFoldDB" id="A0A0K9P5A8"/>